<gene>
    <name evidence="7" type="ORF">NMYAN_40193</name>
    <name evidence="8" type="ORF">SAMN05421880_10165</name>
</gene>
<reference evidence="7" key="2">
    <citation type="submission" date="2021-02" db="EMBL/GenBank/DDBJ databases">
        <authorList>
            <person name="Han P."/>
        </authorList>
    </citation>
    <scope>NUCLEOTIDE SEQUENCE</scope>
    <source>
        <strain evidence="7">Nitrosomonas nitrosa 18-3D</strain>
    </source>
</reference>
<protein>
    <recommendedName>
        <fullName evidence="2">protein-tyrosine-phosphatase</fullName>
        <ecNumber evidence="2">3.1.3.48</ecNumber>
    </recommendedName>
</protein>
<dbReference type="EMBL" id="FOUF01000001">
    <property type="protein sequence ID" value="SFL82911.1"/>
    <property type="molecule type" value="Genomic_DNA"/>
</dbReference>
<keyword evidence="9" id="KW-1185">Reference proteome</keyword>
<dbReference type="STRING" id="52442.SAMN05421880_10165"/>
<evidence type="ECO:0000313" key="9">
    <source>
        <dbReference type="Proteomes" id="UP000199561"/>
    </source>
</evidence>
<evidence type="ECO:0000313" key="8">
    <source>
        <dbReference type="EMBL" id="SFL82911.1"/>
    </source>
</evidence>
<dbReference type="Gene3D" id="3.40.50.2300">
    <property type="match status" value="1"/>
</dbReference>
<feature type="domain" description="Phosphotyrosine protein phosphatase I" evidence="6">
    <location>
        <begin position="7"/>
        <end position="157"/>
    </location>
</feature>
<dbReference type="InterPro" id="IPR017867">
    <property type="entry name" value="Tyr_phospatase_low_mol_wt"/>
</dbReference>
<dbReference type="CDD" id="cd16343">
    <property type="entry name" value="LMWPTP"/>
    <property type="match status" value="1"/>
</dbReference>
<dbReference type="SMART" id="SM00226">
    <property type="entry name" value="LMWPc"/>
    <property type="match status" value="1"/>
</dbReference>
<dbReference type="OrthoDB" id="9784339at2"/>
<accession>A0A1I4KW82</accession>
<dbReference type="PANTHER" id="PTHR11717">
    <property type="entry name" value="LOW MOLECULAR WEIGHT PROTEIN TYROSINE PHOSPHATASE"/>
    <property type="match status" value="1"/>
</dbReference>
<reference evidence="8 9" key="1">
    <citation type="submission" date="2016-10" db="EMBL/GenBank/DDBJ databases">
        <authorList>
            <person name="de Groot N.N."/>
        </authorList>
    </citation>
    <scope>NUCLEOTIDE SEQUENCE [LARGE SCALE GENOMIC DNA]</scope>
    <source>
        <strain evidence="8 9">Nm146</strain>
    </source>
</reference>
<evidence type="ECO:0000259" key="6">
    <source>
        <dbReference type="SMART" id="SM00226"/>
    </source>
</evidence>
<dbReference type="InterPro" id="IPR036196">
    <property type="entry name" value="Ptyr_pPase_sf"/>
</dbReference>
<keyword evidence="4" id="KW-0904">Protein phosphatase</keyword>
<evidence type="ECO:0000256" key="5">
    <source>
        <dbReference type="PIRSR" id="PIRSR617867-1"/>
    </source>
</evidence>
<dbReference type="Proteomes" id="UP000199561">
    <property type="component" value="Unassembled WGS sequence"/>
</dbReference>
<dbReference type="InterPro" id="IPR050438">
    <property type="entry name" value="LMW_PTPase"/>
</dbReference>
<dbReference type="EC" id="3.1.3.48" evidence="2"/>
<dbReference type="Pfam" id="PF01451">
    <property type="entry name" value="LMWPc"/>
    <property type="match status" value="1"/>
</dbReference>
<evidence type="ECO:0000256" key="4">
    <source>
        <dbReference type="ARBA" id="ARBA00022912"/>
    </source>
</evidence>
<dbReference type="GO" id="GO:0004725">
    <property type="term" value="F:protein tyrosine phosphatase activity"/>
    <property type="evidence" value="ECO:0007669"/>
    <property type="project" value="UniProtKB-EC"/>
</dbReference>
<dbReference type="FunFam" id="3.40.50.2300:FF:000113">
    <property type="entry name" value="Low molecular weight protein-tyrosine-phosphatase"/>
    <property type="match status" value="1"/>
</dbReference>
<organism evidence="8 9">
    <name type="scientific">Nitrosomonas nitrosa</name>
    <dbReference type="NCBI Taxonomy" id="52442"/>
    <lineage>
        <taxon>Bacteria</taxon>
        <taxon>Pseudomonadati</taxon>
        <taxon>Pseudomonadota</taxon>
        <taxon>Betaproteobacteria</taxon>
        <taxon>Nitrosomonadales</taxon>
        <taxon>Nitrosomonadaceae</taxon>
        <taxon>Nitrosomonas</taxon>
    </lineage>
</organism>
<evidence type="ECO:0000313" key="7">
    <source>
        <dbReference type="EMBL" id="CAE6512945.1"/>
    </source>
</evidence>
<feature type="active site" evidence="5">
    <location>
        <position position="19"/>
    </location>
</feature>
<evidence type="ECO:0000256" key="1">
    <source>
        <dbReference type="ARBA" id="ARBA00011063"/>
    </source>
</evidence>
<keyword evidence="3 7" id="KW-0378">Hydrolase</keyword>
<dbReference type="Proteomes" id="UP000601736">
    <property type="component" value="Unassembled WGS sequence"/>
</dbReference>
<evidence type="ECO:0000256" key="3">
    <source>
        <dbReference type="ARBA" id="ARBA00022801"/>
    </source>
</evidence>
<proteinExistence type="inferred from homology"/>
<comment type="similarity">
    <text evidence="1">Belongs to the low molecular weight phosphotyrosine protein phosphatase family.</text>
</comment>
<dbReference type="InterPro" id="IPR023485">
    <property type="entry name" value="Ptyr_pPase"/>
</dbReference>
<dbReference type="RefSeq" id="WP_090665598.1">
    <property type="nucleotide sequence ID" value="NZ_CAJNAP010000034.1"/>
</dbReference>
<dbReference type="SUPFAM" id="SSF52788">
    <property type="entry name" value="Phosphotyrosine protein phosphatases I"/>
    <property type="match status" value="1"/>
</dbReference>
<dbReference type="PRINTS" id="PR00719">
    <property type="entry name" value="LMWPTPASE"/>
</dbReference>
<name>A0A1I4KW82_9PROT</name>
<dbReference type="AlphaFoldDB" id="A0A1I4KW82"/>
<sequence length="181" mass="20855">MELNNKIKVLFVCMGNICRSPTADAVFRHQVRSAGLEKWIYVDSAGTHAYHIDEPPDRRAQKVALKRGYSMHELRARTVESNDFEAFHYILAMDKNNLAALRERCPQQYTHKLDLLMRYSSQWDKCQEIADPYFGGSHGFELVLDLVEDANQGLLKHILSQERGDSIQPRAELISGYRKET</sequence>
<feature type="active site" description="Nucleophile" evidence="5">
    <location>
        <position position="13"/>
    </location>
</feature>
<feature type="active site" description="Proton donor" evidence="5">
    <location>
        <position position="131"/>
    </location>
</feature>
<dbReference type="PANTHER" id="PTHR11717:SF7">
    <property type="entry name" value="LOW MOLECULAR WEIGHT PHOSPHOTYROSINE PROTEIN PHOSPHATASE"/>
    <property type="match status" value="1"/>
</dbReference>
<dbReference type="EMBL" id="CAJNAP010000034">
    <property type="protein sequence ID" value="CAE6512945.1"/>
    <property type="molecule type" value="Genomic_DNA"/>
</dbReference>
<evidence type="ECO:0000256" key="2">
    <source>
        <dbReference type="ARBA" id="ARBA00013064"/>
    </source>
</evidence>